<gene>
    <name evidence="3" type="ORF">AQPW35_02520</name>
</gene>
<feature type="domain" description="Circularly permuted ATP-grasp type 2" evidence="2">
    <location>
        <begin position="104"/>
        <end position="489"/>
    </location>
</feature>
<reference evidence="4" key="1">
    <citation type="submission" date="2019-03" db="EMBL/GenBank/DDBJ databases">
        <title>Aquabacterium pictum sp.nov., the first bacteriochlorophyll a-containing freshwater bacterium in the genus Aquabacterium of the class Betaproteobacteria.</title>
        <authorList>
            <person name="Hirose S."/>
            <person name="Tank M."/>
            <person name="Hara E."/>
            <person name="Tamaki H."/>
            <person name="Takaichi S."/>
            <person name="Haruta S."/>
            <person name="Hanada S."/>
        </authorList>
    </citation>
    <scope>NUCLEOTIDE SEQUENCE [LARGE SCALE GENOMIC DNA]</scope>
    <source>
        <strain evidence="4">W35</strain>
    </source>
</reference>
<organism evidence="3 4">
    <name type="scientific">Pseudaquabacterium pictum</name>
    <dbReference type="NCBI Taxonomy" id="2315236"/>
    <lineage>
        <taxon>Bacteria</taxon>
        <taxon>Pseudomonadati</taxon>
        <taxon>Pseudomonadota</taxon>
        <taxon>Betaproteobacteria</taxon>
        <taxon>Burkholderiales</taxon>
        <taxon>Sphaerotilaceae</taxon>
        <taxon>Pseudaquabacterium</taxon>
    </lineage>
</organism>
<sequence>MQSSLLADDDLPDAASLVASVAQRATPGHFDEWCASVSGTASAAGHLPAPHWRQFFDTLGTEGWADLGARAQRVQARVREDGATYNIYAEGVDAPRAWPLELLPFIVPADEWAQIEAGVTQRARLMAATLADIYGPQTLLRDALLPASLIFAHPHYLRPACGLWPAERCGLHIAAFDLARTPEGGFRVLSQRLQAPSGLGYLLENRLIIGPQFHDQFADLRVQRLAGTFRSLLDGLVRASPAGERSRIVLLTPGPLNETYFEQVFLARYLGVTLVEGSDLTVRGKKLFLKTLHGLEQVHVLLRRVDDEFLDPLELRPDSQLGVPGLLQALRAGEVVMANAPGAGVLESPGLAAFWPGVAERLLGEDLLLPASTSWWCGESAVWSRQRDDLASFVVAPTFPDSGFGPRVAALMGEAERRALRDRIDADPAAYTLQARVRPSETPVWGHGSADSASPGGQLHPRAAVMRVFALADGQGGWQVLPGALTRVANRSGQQPGSAHDPWLSMQHGSASVDTWVIASGAVDKSTLLPKPLTADELGGVHRAVSSRAAENLFWLGRYTERAENSVRLVRLMLEMLREGSEPVLRLLDRLARFHGLVGAGVPGVLKAPRVFERALIHGLLPRGHGAPVDASIGGPMYGPTTSVAHNLRSLRQCAQALRERLSPEHWKLIHEVGDHFEQHLGVVLSLGEGHAPVPDVLGVLGRATTHLAAITGAQTDRMTRDDGWRLLSVGRQIERLDMLSHALGLGFELKVHEADDGFHLLLGMFDSVITYRAQFQGRREVLPLLHLLAMDTDNPRSLAWVARTMRDRLRKLARHDPLWVHQVTRDLPMPEDWLLARMARADDKGRHTELIEALRACSTAARGLSDQISRHLFAHVESRDRTVWQ</sequence>
<dbReference type="PANTHER" id="PTHR34595">
    <property type="entry name" value="BLR5612 PROTEIN"/>
    <property type="match status" value="1"/>
</dbReference>
<evidence type="ECO:0000259" key="2">
    <source>
        <dbReference type="Pfam" id="PF14403"/>
    </source>
</evidence>
<dbReference type="Proteomes" id="UP000301751">
    <property type="component" value="Unassembled WGS sequence"/>
</dbReference>
<keyword evidence="4" id="KW-1185">Reference proteome</keyword>
<dbReference type="PANTHER" id="PTHR34595:SF2">
    <property type="entry name" value="BLR2978 PROTEIN"/>
    <property type="match status" value="1"/>
</dbReference>
<dbReference type="InterPro" id="IPR007296">
    <property type="entry name" value="DUF403"/>
</dbReference>
<accession>A0A480AHW4</accession>
<feature type="domain" description="DUF403" evidence="1">
    <location>
        <begin position="546"/>
        <end position="874"/>
    </location>
</feature>
<dbReference type="Pfam" id="PF04168">
    <property type="entry name" value="Alpha-E"/>
    <property type="match status" value="1"/>
</dbReference>
<dbReference type="AlphaFoldDB" id="A0A480AHW4"/>
<dbReference type="SUPFAM" id="SSF56059">
    <property type="entry name" value="Glutathione synthetase ATP-binding domain-like"/>
    <property type="match status" value="1"/>
</dbReference>
<dbReference type="Pfam" id="PF14403">
    <property type="entry name" value="CP_ATPgrasp_2"/>
    <property type="match status" value="1"/>
</dbReference>
<name>A0A480AHW4_9BURK</name>
<dbReference type="Gene3D" id="3.40.50.11290">
    <property type="match status" value="1"/>
</dbReference>
<evidence type="ECO:0000313" key="4">
    <source>
        <dbReference type="Proteomes" id="UP000301751"/>
    </source>
</evidence>
<dbReference type="InterPro" id="IPR051680">
    <property type="entry name" value="ATP-dep_Glu-Cys_Ligase-2"/>
</dbReference>
<dbReference type="EMBL" id="BJCL01000001">
    <property type="protein sequence ID" value="GCL61171.1"/>
    <property type="molecule type" value="Genomic_DNA"/>
</dbReference>
<protein>
    <submittedName>
        <fullName evidence="3">Uncharacterized protein</fullName>
    </submittedName>
</protein>
<proteinExistence type="predicted"/>
<dbReference type="InterPro" id="IPR025841">
    <property type="entry name" value="CP_ATPgrasp_2"/>
</dbReference>
<dbReference type="RefSeq" id="WP_137730946.1">
    <property type="nucleotide sequence ID" value="NZ_BJCL01000001.1"/>
</dbReference>
<comment type="caution">
    <text evidence="3">The sequence shown here is derived from an EMBL/GenBank/DDBJ whole genome shotgun (WGS) entry which is preliminary data.</text>
</comment>
<evidence type="ECO:0000259" key="1">
    <source>
        <dbReference type="Pfam" id="PF04168"/>
    </source>
</evidence>
<dbReference type="OrthoDB" id="9804079at2"/>
<evidence type="ECO:0000313" key="3">
    <source>
        <dbReference type="EMBL" id="GCL61171.1"/>
    </source>
</evidence>